<name>A0A443PX71_9MAGN</name>
<gene>
    <name evidence="1" type="ORF">CKAN_02472700</name>
</gene>
<proteinExistence type="predicted"/>
<organism evidence="1 2">
    <name type="scientific">Cinnamomum micranthum f. kanehirae</name>
    <dbReference type="NCBI Taxonomy" id="337451"/>
    <lineage>
        <taxon>Eukaryota</taxon>
        <taxon>Viridiplantae</taxon>
        <taxon>Streptophyta</taxon>
        <taxon>Embryophyta</taxon>
        <taxon>Tracheophyta</taxon>
        <taxon>Spermatophyta</taxon>
        <taxon>Magnoliopsida</taxon>
        <taxon>Magnoliidae</taxon>
        <taxon>Laurales</taxon>
        <taxon>Lauraceae</taxon>
        <taxon>Cinnamomum</taxon>
    </lineage>
</organism>
<evidence type="ECO:0000313" key="1">
    <source>
        <dbReference type="EMBL" id="RWR95387.1"/>
    </source>
</evidence>
<comment type="caution">
    <text evidence="1">The sequence shown here is derived from an EMBL/GenBank/DDBJ whole genome shotgun (WGS) entry which is preliminary data.</text>
</comment>
<sequence>MESHLRPPDWRFSGLSLQIGLLDIFYAILESRRKPSAVVLLGAKPTDLQVCSYGHGIQTATASCVPAMRRSGRAKGLTVT</sequence>
<reference evidence="1 2" key="1">
    <citation type="journal article" date="2019" name="Nat. Plants">
        <title>Stout camphor tree genome fills gaps in understanding of flowering plant genome evolution.</title>
        <authorList>
            <person name="Chaw S.M."/>
            <person name="Liu Y.C."/>
            <person name="Wu Y.W."/>
            <person name="Wang H.Y."/>
            <person name="Lin C.I."/>
            <person name="Wu C.S."/>
            <person name="Ke H.M."/>
            <person name="Chang L.Y."/>
            <person name="Hsu C.Y."/>
            <person name="Yang H.T."/>
            <person name="Sudianto E."/>
            <person name="Hsu M.H."/>
            <person name="Wu K.P."/>
            <person name="Wang L.N."/>
            <person name="Leebens-Mack J.H."/>
            <person name="Tsai I.J."/>
        </authorList>
    </citation>
    <scope>NUCLEOTIDE SEQUENCE [LARGE SCALE GENOMIC DNA]</scope>
    <source>
        <strain evidence="2">cv. Chaw 1501</strain>
        <tissue evidence="1">Young leaves</tissue>
    </source>
</reference>
<evidence type="ECO:0000313" key="2">
    <source>
        <dbReference type="Proteomes" id="UP000283530"/>
    </source>
</evidence>
<dbReference type="AlphaFoldDB" id="A0A443PX71"/>
<keyword evidence="2" id="KW-1185">Reference proteome</keyword>
<accession>A0A443PX71</accession>
<dbReference type="EMBL" id="QPKB01000011">
    <property type="protein sequence ID" value="RWR95387.1"/>
    <property type="molecule type" value="Genomic_DNA"/>
</dbReference>
<protein>
    <submittedName>
        <fullName evidence="1">Uncharacterized protein</fullName>
    </submittedName>
</protein>
<dbReference type="Proteomes" id="UP000283530">
    <property type="component" value="Unassembled WGS sequence"/>
</dbReference>